<dbReference type="GO" id="GO:0015627">
    <property type="term" value="C:type II protein secretion system complex"/>
    <property type="evidence" value="ECO:0007669"/>
    <property type="project" value="InterPro"/>
</dbReference>
<evidence type="ECO:0000256" key="1">
    <source>
        <dbReference type="ARBA" id="ARBA00004167"/>
    </source>
</evidence>
<dbReference type="GO" id="GO:0016020">
    <property type="term" value="C:membrane"/>
    <property type="evidence" value="ECO:0007669"/>
    <property type="project" value="UniProtKB-SubCell"/>
</dbReference>
<keyword evidence="2" id="KW-0488">Methylation</keyword>
<comment type="caution">
    <text evidence="7">The sequence shown here is derived from an EMBL/GenBank/DDBJ whole genome shotgun (WGS) entry which is preliminary data.</text>
</comment>
<dbReference type="NCBIfam" id="TIGR02532">
    <property type="entry name" value="IV_pilin_GFxxxE"/>
    <property type="match status" value="1"/>
</dbReference>
<evidence type="ECO:0000313" key="8">
    <source>
        <dbReference type="Proteomes" id="UP000028302"/>
    </source>
</evidence>
<dbReference type="InterPro" id="IPR000983">
    <property type="entry name" value="Bac_GSPG_pilin"/>
</dbReference>
<keyword evidence="4 6" id="KW-1133">Transmembrane helix</keyword>
<dbReference type="InterPro" id="IPR045584">
    <property type="entry name" value="Pilin-like"/>
</dbReference>
<feature type="transmembrane region" description="Helical" evidence="6">
    <location>
        <begin position="12"/>
        <end position="36"/>
    </location>
</feature>
<dbReference type="RefSeq" id="WP_037340841.1">
    <property type="nucleotide sequence ID" value="NZ_APNK01000040.1"/>
</dbReference>
<comment type="subcellular location">
    <subcellularLocation>
        <location evidence="1">Membrane</location>
        <topology evidence="1">Single-pass membrane protein</topology>
    </subcellularLocation>
</comment>
<dbReference type="OrthoDB" id="5296638at2"/>
<evidence type="ECO:0000256" key="6">
    <source>
        <dbReference type="SAM" id="Phobius"/>
    </source>
</evidence>
<dbReference type="Pfam" id="PF07963">
    <property type="entry name" value="N_methyl"/>
    <property type="match status" value="1"/>
</dbReference>
<dbReference type="STRING" id="1304275.C41B8_16724"/>
<dbReference type="SUPFAM" id="SSF54523">
    <property type="entry name" value="Pili subunits"/>
    <property type="match status" value="1"/>
</dbReference>
<name>A0A084IH93_SALHC</name>
<dbReference type="PANTHER" id="PTHR30093:SF44">
    <property type="entry name" value="TYPE II SECRETION SYSTEM CORE PROTEIN G"/>
    <property type="match status" value="1"/>
</dbReference>
<keyword evidence="5 6" id="KW-0472">Membrane</keyword>
<sequence>MNRVWKVAQHRTIAGFSLIELMIAVTIVGILAAIAYPRYEDYRDRINRTDAIADIRDIENLIARYQATTDQLPDSLADIGQAGRLDPWGHAYHYLRIAGADIHGHGKVRKDRNLVPLNTDYDLYSDGKDGESRTPLTAQASRDDIVRANNGQFVGLATDY</sequence>
<evidence type="ECO:0008006" key="9">
    <source>
        <dbReference type="Google" id="ProtNLM"/>
    </source>
</evidence>
<evidence type="ECO:0000313" key="7">
    <source>
        <dbReference type="EMBL" id="KEZ76077.1"/>
    </source>
</evidence>
<dbReference type="AlphaFoldDB" id="A0A084IH93"/>
<dbReference type="GO" id="GO:0015628">
    <property type="term" value="P:protein secretion by the type II secretion system"/>
    <property type="evidence" value="ECO:0007669"/>
    <property type="project" value="InterPro"/>
</dbReference>
<dbReference type="InterPro" id="IPR012902">
    <property type="entry name" value="N_methyl_site"/>
</dbReference>
<reference evidence="7 8" key="1">
    <citation type="submission" date="2013-03" db="EMBL/GenBank/DDBJ databases">
        <title>Salinisphaera hydrothermalis C41B8 Genome Sequencing.</title>
        <authorList>
            <person name="Li C."/>
            <person name="Lai Q."/>
            <person name="Shao Z."/>
        </authorList>
    </citation>
    <scope>NUCLEOTIDE SEQUENCE [LARGE SCALE GENOMIC DNA]</scope>
    <source>
        <strain evidence="7 8">C41B8</strain>
    </source>
</reference>
<dbReference type="eggNOG" id="COG4968">
    <property type="taxonomic scope" value="Bacteria"/>
</dbReference>
<keyword evidence="8" id="KW-1185">Reference proteome</keyword>
<gene>
    <name evidence="7" type="ORF">C41B8_16724</name>
</gene>
<protein>
    <recommendedName>
        <fullName evidence="9">Prepilin-type N-terminal cleavage/methylation domain-containing protein</fullName>
    </recommendedName>
</protein>
<proteinExistence type="predicted"/>
<accession>A0A084IH93</accession>
<evidence type="ECO:0000256" key="4">
    <source>
        <dbReference type="ARBA" id="ARBA00022989"/>
    </source>
</evidence>
<keyword evidence="3 6" id="KW-0812">Transmembrane</keyword>
<dbReference type="PROSITE" id="PS00409">
    <property type="entry name" value="PROKAR_NTER_METHYL"/>
    <property type="match status" value="1"/>
</dbReference>
<dbReference type="Gene3D" id="3.30.700.10">
    <property type="entry name" value="Glycoprotein, Type 4 Pilin"/>
    <property type="match status" value="1"/>
</dbReference>
<evidence type="ECO:0000256" key="5">
    <source>
        <dbReference type="ARBA" id="ARBA00023136"/>
    </source>
</evidence>
<dbReference type="Proteomes" id="UP000028302">
    <property type="component" value="Unassembled WGS sequence"/>
</dbReference>
<evidence type="ECO:0000256" key="2">
    <source>
        <dbReference type="ARBA" id="ARBA00022481"/>
    </source>
</evidence>
<dbReference type="EMBL" id="APNK01000040">
    <property type="protein sequence ID" value="KEZ76077.1"/>
    <property type="molecule type" value="Genomic_DNA"/>
</dbReference>
<organism evidence="7 8">
    <name type="scientific">Salinisphaera hydrothermalis (strain C41B8)</name>
    <dbReference type="NCBI Taxonomy" id="1304275"/>
    <lineage>
        <taxon>Bacteria</taxon>
        <taxon>Pseudomonadati</taxon>
        <taxon>Pseudomonadota</taxon>
        <taxon>Gammaproteobacteria</taxon>
        <taxon>Salinisphaerales</taxon>
        <taxon>Salinisphaeraceae</taxon>
        <taxon>Salinisphaera</taxon>
    </lineage>
</organism>
<dbReference type="PRINTS" id="PR00813">
    <property type="entry name" value="BCTERIALGSPG"/>
</dbReference>
<evidence type="ECO:0000256" key="3">
    <source>
        <dbReference type="ARBA" id="ARBA00022692"/>
    </source>
</evidence>
<dbReference type="PANTHER" id="PTHR30093">
    <property type="entry name" value="GENERAL SECRETION PATHWAY PROTEIN G"/>
    <property type="match status" value="1"/>
</dbReference>